<dbReference type="PROSITE" id="PS50082">
    <property type="entry name" value="WD_REPEATS_2"/>
    <property type="match status" value="2"/>
</dbReference>
<proteinExistence type="inferred from homology"/>
<evidence type="ECO:0000256" key="3">
    <source>
        <dbReference type="ARBA" id="ARBA00022490"/>
    </source>
</evidence>
<evidence type="ECO:0000313" key="13">
    <source>
        <dbReference type="Proteomes" id="UP000759131"/>
    </source>
</evidence>
<dbReference type="PROSITE" id="PS50294">
    <property type="entry name" value="WD_REPEATS_REGION"/>
    <property type="match status" value="1"/>
</dbReference>
<dbReference type="InterPro" id="IPR036322">
    <property type="entry name" value="WD40_repeat_dom_sf"/>
</dbReference>
<dbReference type="InterPro" id="IPR001680">
    <property type="entry name" value="WD40_rpt"/>
</dbReference>
<dbReference type="PANTHER" id="PTHR10856">
    <property type="entry name" value="CORONIN"/>
    <property type="match status" value="1"/>
</dbReference>
<evidence type="ECO:0000256" key="8">
    <source>
        <dbReference type="PROSITE-ProRule" id="PRU00221"/>
    </source>
</evidence>
<dbReference type="OrthoDB" id="6475729at2759"/>
<accession>A0A7R9Q819</accession>
<evidence type="ECO:0000256" key="5">
    <source>
        <dbReference type="ARBA" id="ARBA00022737"/>
    </source>
</evidence>
<dbReference type="InterPro" id="IPR015505">
    <property type="entry name" value="Coronin"/>
</dbReference>
<evidence type="ECO:0000256" key="9">
    <source>
        <dbReference type="RuleBase" id="RU280818"/>
    </source>
</evidence>
<dbReference type="Proteomes" id="UP000759131">
    <property type="component" value="Unassembled WGS sequence"/>
</dbReference>
<dbReference type="GO" id="GO:0005737">
    <property type="term" value="C:cytoplasm"/>
    <property type="evidence" value="ECO:0007669"/>
    <property type="project" value="UniProtKB-SubCell"/>
</dbReference>
<dbReference type="SMART" id="SM01166">
    <property type="entry name" value="DUF1899"/>
    <property type="match status" value="1"/>
</dbReference>
<dbReference type="Pfam" id="PF08953">
    <property type="entry name" value="DUF1899"/>
    <property type="match status" value="1"/>
</dbReference>
<feature type="domain" description="DUF1899" evidence="11">
    <location>
        <begin position="261"/>
        <end position="326"/>
    </location>
</feature>
<dbReference type="EMBL" id="CAJPIZ010017629">
    <property type="protein sequence ID" value="CAG2116192.1"/>
    <property type="molecule type" value="Genomic_DNA"/>
</dbReference>
<dbReference type="InterPro" id="IPR015048">
    <property type="entry name" value="DUF1899"/>
</dbReference>
<keyword evidence="4 8" id="KW-0853">WD repeat</keyword>
<dbReference type="SMART" id="SM00320">
    <property type="entry name" value="WD40"/>
    <property type="match status" value="3"/>
</dbReference>
<keyword evidence="6" id="KW-0009">Actin-binding</keyword>
<evidence type="ECO:0000256" key="4">
    <source>
        <dbReference type="ARBA" id="ARBA00022574"/>
    </source>
</evidence>
<dbReference type="SMART" id="SM01167">
    <property type="entry name" value="DUF1900"/>
    <property type="match status" value="1"/>
</dbReference>
<sequence>MSCGFNRRKAREAFLWDTRAHQKPVSAMNEFEPSAGVWIPLFDFDTQLLFIAGRNDSALSHYEVNDLIAGTVQLDPNIATKKSIDLQIKGATVVPKRALNIMQTEVNRIVLLGADSIAPVSYRVPRKTYREFHSDLFPETKSPDSNIALDDWLQKNDNKIPTISLNPNINKREQLVRFGKTLGADIKIETTDQEVDQFLTICEKDGIDVDASLKQLIENSKPNERDVNLNQTNNDTNKKSNDNVNIVSVPSPRPPQPQRRGFTIRTTKFRHLKGTISGRETHITNFNGLSKTIPGECDGFKVNSLFAAVPIGPACNQLAVLNVAKGVRLSGGVIPHLVCGHTICDFSFDPFDEHLVAVACDHGMIQFWRIPENGLTENVDTFESEMHAHDDRITIIAYHPNAKHVLASFATDFELIIWNVQTMEPKLKITAHSEPLFSMSWSPDGDLLATLSKDQKLRIFNPREEEPKLVAEGLATQGSRGGRVCWALKGALVIVTGFSRVSERQFLVFDKNDLSKPIASEGLDVSP</sequence>
<evidence type="ECO:0000259" key="11">
    <source>
        <dbReference type="SMART" id="SM01166"/>
    </source>
</evidence>
<dbReference type="EMBL" id="OC872204">
    <property type="protein sequence ID" value="CAD7635762.1"/>
    <property type="molecule type" value="Genomic_DNA"/>
</dbReference>
<feature type="repeat" description="WD" evidence="8">
    <location>
        <begin position="386"/>
        <end position="428"/>
    </location>
</feature>
<evidence type="ECO:0000313" key="12">
    <source>
        <dbReference type="EMBL" id="CAD7635762.1"/>
    </source>
</evidence>
<name>A0A7R9Q819_9ACAR</name>
<dbReference type="InterPro" id="IPR015943">
    <property type="entry name" value="WD40/YVTN_repeat-like_dom_sf"/>
</dbReference>
<keyword evidence="5 9" id="KW-0677">Repeat</keyword>
<keyword evidence="13" id="KW-1185">Reference proteome</keyword>
<dbReference type="GO" id="GO:0003779">
    <property type="term" value="F:actin binding"/>
    <property type="evidence" value="ECO:0007669"/>
    <property type="project" value="UniProtKB-KW"/>
</dbReference>
<dbReference type="PANTHER" id="PTHR10856:SF20">
    <property type="entry name" value="CORONIN-7"/>
    <property type="match status" value="1"/>
</dbReference>
<evidence type="ECO:0000256" key="6">
    <source>
        <dbReference type="ARBA" id="ARBA00023203"/>
    </source>
</evidence>
<keyword evidence="3" id="KW-0963">Cytoplasm</keyword>
<dbReference type="Pfam" id="PF16300">
    <property type="entry name" value="WD40_4"/>
    <property type="match status" value="1"/>
</dbReference>
<gene>
    <name evidence="12" type="ORF">OSB1V03_LOCUS16153</name>
</gene>
<feature type="non-terminal residue" evidence="12">
    <location>
        <position position="1"/>
    </location>
</feature>
<dbReference type="Gene3D" id="2.130.10.10">
    <property type="entry name" value="YVTN repeat-like/Quinoprotein amine dehydrogenase"/>
    <property type="match status" value="2"/>
</dbReference>
<feature type="region of interest" description="Disordered" evidence="10">
    <location>
        <begin position="219"/>
        <end position="260"/>
    </location>
</feature>
<comment type="subcellular location">
    <subcellularLocation>
        <location evidence="1">Cytoplasm</location>
    </subcellularLocation>
</comment>
<evidence type="ECO:0000256" key="2">
    <source>
        <dbReference type="ARBA" id="ARBA00009482"/>
    </source>
</evidence>
<comment type="function">
    <text evidence="7">F-actin regulator involved in anterograde Golgi to endosome transport: upon ubiquitination via 'Lys-33'-linked ubiquitin chains by the BCR(KLHL20) E3 ubiquitin ligase complex, interacts with EPS15 and localizes to the trans-Golgi network, where it promotes actin polymerization, thereby facilitating post-Golgi trafficking. May play a role in the maintenance of the Golgi apparatus morphology.</text>
</comment>
<reference evidence="12" key="1">
    <citation type="submission" date="2020-11" db="EMBL/GenBank/DDBJ databases">
        <authorList>
            <person name="Tran Van P."/>
        </authorList>
    </citation>
    <scope>NUCLEOTIDE SEQUENCE</scope>
</reference>
<protein>
    <recommendedName>
        <fullName evidence="9">Coronin</fullName>
    </recommendedName>
</protein>
<evidence type="ECO:0000256" key="1">
    <source>
        <dbReference type="ARBA" id="ARBA00004496"/>
    </source>
</evidence>
<dbReference type="Pfam" id="PF00400">
    <property type="entry name" value="WD40"/>
    <property type="match status" value="1"/>
</dbReference>
<organism evidence="12">
    <name type="scientific">Medioppia subpectinata</name>
    <dbReference type="NCBI Taxonomy" id="1979941"/>
    <lineage>
        <taxon>Eukaryota</taxon>
        <taxon>Metazoa</taxon>
        <taxon>Ecdysozoa</taxon>
        <taxon>Arthropoda</taxon>
        <taxon>Chelicerata</taxon>
        <taxon>Arachnida</taxon>
        <taxon>Acari</taxon>
        <taxon>Acariformes</taxon>
        <taxon>Sarcoptiformes</taxon>
        <taxon>Oribatida</taxon>
        <taxon>Brachypylina</taxon>
        <taxon>Oppioidea</taxon>
        <taxon>Oppiidae</taxon>
        <taxon>Medioppia</taxon>
    </lineage>
</organism>
<feature type="repeat" description="WD" evidence="8">
    <location>
        <begin position="429"/>
        <end position="470"/>
    </location>
</feature>
<dbReference type="AlphaFoldDB" id="A0A7R9Q819"/>
<comment type="similarity">
    <text evidence="2 9">Belongs to the WD repeat coronin family.</text>
</comment>
<dbReference type="SUPFAM" id="SSF50978">
    <property type="entry name" value="WD40 repeat-like"/>
    <property type="match status" value="1"/>
</dbReference>
<evidence type="ECO:0000256" key="7">
    <source>
        <dbReference type="ARBA" id="ARBA00024838"/>
    </source>
</evidence>
<evidence type="ECO:0000256" key="10">
    <source>
        <dbReference type="SAM" id="MobiDB-lite"/>
    </source>
</evidence>